<dbReference type="AlphaFoldDB" id="A0AA36HF18"/>
<protein>
    <submittedName>
        <fullName evidence="1">Uncharacterized protein</fullName>
    </submittedName>
</protein>
<evidence type="ECO:0000313" key="2">
    <source>
        <dbReference type="Proteomes" id="UP001176961"/>
    </source>
</evidence>
<keyword evidence="2" id="KW-1185">Reference proteome</keyword>
<organism evidence="1 2">
    <name type="scientific">Cylicocyclus nassatus</name>
    <name type="common">Nematode worm</name>
    <dbReference type="NCBI Taxonomy" id="53992"/>
    <lineage>
        <taxon>Eukaryota</taxon>
        <taxon>Metazoa</taxon>
        <taxon>Ecdysozoa</taxon>
        <taxon>Nematoda</taxon>
        <taxon>Chromadorea</taxon>
        <taxon>Rhabditida</taxon>
        <taxon>Rhabditina</taxon>
        <taxon>Rhabditomorpha</taxon>
        <taxon>Strongyloidea</taxon>
        <taxon>Strongylidae</taxon>
        <taxon>Cylicocyclus</taxon>
    </lineage>
</organism>
<gene>
    <name evidence="1" type="ORF">CYNAS_LOCUS21495</name>
</gene>
<evidence type="ECO:0000313" key="1">
    <source>
        <dbReference type="EMBL" id="CAJ0609512.1"/>
    </source>
</evidence>
<dbReference type="EMBL" id="CATQJL010000326">
    <property type="protein sequence ID" value="CAJ0609512.1"/>
    <property type="molecule type" value="Genomic_DNA"/>
</dbReference>
<dbReference type="Proteomes" id="UP001176961">
    <property type="component" value="Unassembled WGS sequence"/>
</dbReference>
<accession>A0AA36HF18</accession>
<reference evidence="1" key="1">
    <citation type="submission" date="2023-07" db="EMBL/GenBank/DDBJ databases">
        <authorList>
            <consortium name="CYATHOMIX"/>
        </authorList>
    </citation>
    <scope>NUCLEOTIDE SEQUENCE</scope>
    <source>
        <strain evidence="1">N/A</strain>
    </source>
</reference>
<name>A0AA36HF18_CYLNA</name>
<comment type="caution">
    <text evidence="1">The sequence shown here is derived from an EMBL/GenBank/DDBJ whole genome shotgun (WGS) entry which is preliminary data.</text>
</comment>
<sequence>MCAAESKIAGDITGAEIEGFLYGNVQKILIAKISFDLSRKKAPTLRKNTASFGMEIIAYQNAQVSRQRPMRR</sequence>
<proteinExistence type="predicted"/>